<accession>A0AAI9P9L9</accession>
<comment type="caution">
    <text evidence="1">The sequence shown here is derived from an EMBL/GenBank/DDBJ whole genome shotgun (WGS) entry which is preliminary data.</text>
</comment>
<protein>
    <submittedName>
        <fullName evidence="1">Uncharacterized protein</fullName>
    </submittedName>
</protein>
<proteinExistence type="predicted"/>
<dbReference type="EMBL" id="BPNL01000011">
    <property type="protein sequence ID" value="GJA53881.1"/>
    <property type="molecule type" value="Genomic_DNA"/>
</dbReference>
<dbReference type="Proteomes" id="UP000887009">
    <property type="component" value="Unassembled WGS sequence"/>
</dbReference>
<evidence type="ECO:0000313" key="2">
    <source>
        <dbReference type="Proteomes" id="UP000887009"/>
    </source>
</evidence>
<gene>
    <name evidence="1" type="ORF">KAM348_13040</name>
</gene>
<sequence length="115" mass="11951">MDLAPLLPLAGKKATNPTPAFHLIGEGAMDPVSCLPLAEEGATDPTSCFPLAGESKADLAIGSTLDPNLTLLARQGTTVHLPVVKGEAGRGLHVWPSEGPVCKFALKFARKPLDI</sequence>
<organism evidence="1 2">
    <name type="scientific">Aeromonas caviae</name>
    <name type="common">Aeromonas punctata</name>
    <dbReference type="NCBI Taxonomy" id="648"/>
    <lineage>
        <taxon>Bacteria</taxon>
        <taxon>Pseudomonadati</taxon>
        <taxon>Pseudomonadota</taxon>
        <taxon>Gammaproteobacteria</taxon>
        <taxon>Aeromonadales</taxon>
        <taxon>Aeromonadaceae</taxon>
        <taxon>Aeromonas</taxon>
    </lineage>
</organism>
<name>A0AAI9P9L9_AERCA</name>
<dbReference type="AlphaFoldDB" id="A0AAI9P9L9"/>
<reference evidence="1" key="1">
    <citation type="submission" date="2021-07" db="EMBL/GenBank/DDBJ databases">
        <title>Draft genome sequence of carbapenem-resistant Aeromonas spp. in Japan.</title>
        <authorList>
            <person name="Maehana S."/>
            <person name="Suzuki M."/>
            <person name="Kitasato H."/>
        </authorList>
    </citation>
    <scope>NUCLEOTIDE SEQUENCE</scope>
    <source>
        <strain evidence="1">KAM348</strain>
    </source>
</reference>
<evidence type="ECO:0000313" key="1">
    <source>
        <dbReference type="EMBL" id="GJA53881.1"/>
    </source>
</evidence>